<proteinExistence type="predicted"/>
<organism evidence="2 3">
    <name type="scientific">Parabacteroides distasonis</name>
    <dbReference type="NCBI Taxonomy" id="823"/>
    <lineage>
        <taxon>Bacteria</taxon>
        <taxon>Pseudomonadati</taxon>
        <taxon>Bacteroidota</taxon>
        <taxon>Bacteroidia</taxon>
        <taxon>Bacteroidales</taxon>
        <taxon>Tannerellaceae</taxon>
        <taxon>Parabacteroides</taxon>
    </lineage>
</organism>
<evidence type="ECO:0000313" key="3">
    <source>
        <dbReference type="Proteomes" id="UP000095591"/>
    </source>
</evidence>
<feature type="region of interest" description="Disordered" evidence="1">
    <location>
        <begin position="1"/>
        <end position="33"/>
    </location>
</feature>
<dbReference type="Proteomes" id="UP000095591">
    <property type="component" value="Unassembled WGS sequence"/>
</dbReference>
<dbReference type="EMBL" id="CYXP01000006">
    <property type="protein sequence ID" value="CUN22970.1"/>
    <property type="molecule type" value="Genomic_DNA"/>
</dbReference>
<feature type="compositionally biased region" description="Basic residues" evidence="1">
    <location>
        <begin position="24"/>
        <end position="33"/>
    </location>
</feature>
<reference evidence="2 3" key="1">
    <citation type="submission" date="2015-09" db="EMBL/GenBank/DDBJ databases">
        <authorList>
            <consortium name="Pathogen Informatics"/>
        </authorList>
    </citation>
    <scope>NUCLEOTIDE SEQUENCE [LARGE SCALE GENOMIC DNA]</scope>
    <source>
        <strain evidence="2 3">2789STDY5608872</strain>
    </source>
</reference>
<sequence length="140" mass="16511">MATKPLLKNGIRITTKGKPTGKQGRPKGTRKKRHFDETKLGFFLKYEAPIEYELIMASTPKGVFPEPTMKIIEAITLASPNPVFQKNKFYRYMDEYKTNKLCTSKPKRMTPVKKEYYERLQSNQMKRYIEQRKKTDTFFS</sequence>
<evidence type="ECO:0000256" key="1">
    <source>
        <dbReference type="SAM" id="MobiDB-lite"/>
    </source>
</evidence>
<dbReference type="RefSeq" id="WP_057319604.1">
    <property type="nucleotide sequence ID" value="NZ_CYXP01000006.1"/>
</dbReference>
<evidence type="ECO:0000313" key="2">
    <source>
        <dbReference type="EMBL" id="CUN22970.1"/>
    </source>
</evidence>
<protein>
    <submittedName>
        <fullName evidence="2">Uncharacterized protein</fullName>
    </submittedName>
</protein>
<gene>
    <name evidence="2" type="ORF">ERS852429_02707</name>
</gene>
<accession>A0A173V861</accession>
<dbReference type="AlphaFoldDB" id="A0A173V861"/>
<name>A0A173V861_PARDI</name>